<keyword evidence="3 6" id="KW-0812">Transmembrane</keyword>
<evidence type="ECO:0000313" key="8">
    <source>
        <dbReference type="Proteomes" id="UP000093737"/>
    </source>
</evidence>
<dbReference type="GO" id="GO:0005886">
    <property type="term" value="C:plasma membrane"/>
    <property type="evidence" value="ECO:0007669"/>
    <property type="project" value="UniProtKB-SubCell"/>
</dbReference>
<dbReference type="InterPro" id="IPR001851">
    <property type="entry name" value="ABC_transp_permease"/>
</dbReference>
<feature type="transmembrane region" description="Helical" evidence="6">
    <location>
        <begin position="45"/>
        <end position="62"/>
    </location>
</feature>
<evidence type="ECO:0000256" key="5">
    <source>
        <dbReference type="ARBA" id="ARBA00023136"/>
    </source>
</evidence>
<feature type="transmembrane region" description="Helical" evidence="6">
    <location>
        <begin position="109"/>
        <end position="133"/>
    </location>
</feature>
<dbReference type="GO" id="GO:0015658">
    <property type="term" value="F:branched-chain amino acid transmembrane transporter activity"/>
    <property type="evidence" value="ECO:0007669"/>
    <property type="project" value="InterPro"/>
</dbReference>
<organism evidence="7 8">
    <name type="scientific">Rhizobium loti</name>
    <name type="common">Mesorhizobium loti</name>
    <dbReference type="NCBI Taxonomy" id="381"/>
    <lineage>
        <taxon>Bacteria</taxon>
        <taxon>Pseudomonadati</taxon>
        <taxon>Pseudomonadota</taxon>
        <taxon>Alphaproteobacteria</taxon>
        <taxon>Hyphomicrobiales</taxon>
        <taxon>Phyllobacteriaceae</taxon>
        <taxon>Mesorhizobium</taxon>
    </lineage>
</organism>
<evidence type="ECO:0000256" key="2">
    <source>
        <dbReference type="ARBA" id="ARBA00022475"/>
    </source>
</evidence>
<evidence type="ECO:0000256" key="6">
    <source>
        <dbReference type="SAM" id="Phobius"/>
    </source>
</evidence>
<feature type="transmembrane region" description="Helical" evidence="6">
    <location>
        <begin position="15"/>
        <end position="33"/>
    </location>
</feature>
<feature type="transmembrane region" description="Helical" evidence="6">
    <location>
        <begin position="226"/>
        <end position="247"/>
    </location>
</feature>
<comment type="subcellular location">
    <subcellularLocation>
        <location evidence="1">Cell membrane</location>
        <topology evidence="1">Multi-pass membrane protein</topology>
    </subcellularLocation>
</comment>
<dbReference type="EMBL" id="LYTK01000021">
    <property type="protein sequence ID" value="OBQ60953.1"/>
    <property type="molecule type" value="Genomic_DNA"/>
</dbReference>
<keyword evidence="5 6" id="KW-0472">Membrane</keyword>
<dbReference type="Proteomes" id="UP000093737">
    <property type="component" value="Unassembled WGS sequence"/>
</dbReference>
<dbReference type="PANTHER" id="PTHR30482">
    <property type="entry name" value="HIGH-AFFINITY BRANCHED-CHAIN AMINO ACID TRANSPORT SYSTEM PERMEASE"/>
    <property type="match status" value="1"/>
</dbReference>
<evidence type="ECO:0000256" key="4">
    <source>
        <dbReference type="ARBA" id="ARBA00022989"/>
    </source>
</evidence>
<sequence length="353" mass="37117">MKSKTMPSFAAIGRFWFPVLALVVPLALIVVVTGQFGGLSLQRTVIEMLISIVIVVGLYVFVGNSGVISFGHATFVAIAAYASAWQTCCEMLKPITMSGLPHFLRDQSIPLLPSAIVSVLLAGTAAFLTGLVIMRLTGLAASISTLAVLFILNVVYSNWDSVTMGSASIVGLPTYVTAWIALICAVLAIVIAYLYQISAFGLAIRATREDEVAAAASGISLYWSRLIAFTLSGFLVGLGGVLQAHYLGTVSINNYFLSFTFLALAMLIVGGVGSLAGAVVGVVVITALVDIFRRLEGGISIGGQQWSLPAGTQELIIAGIMLLILVFRKDGIMAGREIGLPGQSQREKGLING</sequence>
<dbReference type="RefSeq" id="WP_056566225.1">
    <property type="nucleotide sequence ID" value="NZ_CP033334.1"/>
</dbReference>
<keyword evidence="2" id="KW-1003">Cell membrane</keyword>
<feature type="transmembrane region" description="Helical" evidence="6">
    <location>
        <begin position="259"/>
        <end position="288"/>
    </location>
</feature>
<reference evidence="7 8" key="1">
    <citation type="submission" date="2016-05" db="EMBL/GenBank/DDBJ databases">
        <authorList>
            <person name="Ramsay J.P."/>
        </authorList>
    </citation>
    <scope>NUCLEOTIDE SEQUENCE [LARGE SCALE GENOMIC DNA]</scope>
    <source>
        <strain evidence="7 8">NZP2042</strain>
    </source>
</reference>
<protein>
    <submittedName>
        <fullName evidence="7">Branched-chain amino acid ABC transporter permease</fullName>
    </submittedName>
</protein>
<feature type="transmembrane region" description="Helical" evidence="6">
    <location>
        <begin position="68"/>
        <end position="88"/>
    </location>
</feature>
<dbReference type="Pfam" id="PF02653">
    <property type="entry name" value="BPD_transp_2"/>
    <property type="match status" value="1"/>
</dbReference>
<name>A0AA91F5L8_RHILI</name>
<proteinExistence type="predicted"/>
<evidence type="ECO:0000256" key="3">
    <source>
        <dbReference type="ARBA" id="ARBA00022692"/>
    </source>
</evidence>
<dbReference type="CDD" id="cd06581">
    <property type="entry name" value="TM_PBP1_LivM_like"/>
    <property type="match status" value="1"/>
</dbReference>
<accession>A0AA91F5L8</accession>
<evidence type="ECO:0000313" key="7">
    <source>
        <dbReference type="EMBL" id="OBQ60953.1"/>
    </source>
</evidence>
<dbReference type="InterPro" id="IPR043428">
    <property type="entry name" value="LivM-like"/>
</dbReference>
<evidence type="ECO:0000256" key="1">
    <source>
        <dbReference type="ARBA" id="ARBA00004651"/>
    </source>
</evidence>
<dbReference type="AlphaFoldDB" id="A0AA91F5L8"/>
<comment type="caution">
    <text evidence="7">The sequence shown here is derived from an EMBL/GenBank/DDBJ whole genome shotgun (WGS) entry which is preliminary data.</text>
</comment>
<feature type="transmembrane region" description="Helical" evidence="6">
    <location>
        <begin position="139"/>
        <end position="157"/>
    </location>
</feature>
<dbReference type="PANTHER" id="PTHR30482:SF10">
    <property type="entry name" value="HIGH-AFFINITY BRANCHED-CHAIN AMINO ACID TRANSPORT PROTEIN BRAE"/>
    <property type="match status" value="1"/>
</dbReference>
<keyword evidence="4 6" id="KW-1133">Transmembrane helix</keyword>
<gene>
    <name evidence="7" type="ORF">A8145_23930</name>
</gene>
<feature type="transmembrane region" description="Helical" evidence="6">
    <location>
        <begin position="169"/>
        <end position="195"/>
    </location>
</feature>